<feature type="domain" description="Polymerase/histidinol phosphatase N-terminal" evidence="1">
    <location>
        <begin position="126"/>
        <end position="189"/>
    </location>
</feature>
<dbReference type="RefSeq" id="WP_161702412.1">
    <property type="nucleotide sequence ID" value="NZ_JAAAMU010000015.1"/>
</dbReference>
<dbReference type="InterPro" id="IPR052018">
    <property type="entry name" value="PHP_domain"/>
</dbReference>
<sequence>METKKQRLALRRWIGKEEERSYLEVPFAVDGPVERIDIAYRYERGGAEKTVVDIGLRSPERIVGWSGGAREAFFVGTEKATPGYLAGPIAEGEWAVLLGAYKIPEGGAEVIVEVELARPHGRWMKGDLHMHSVHSDGGYTIEQAKDSCKARGLEFMALTDHNTSSQNFAALAPDEQLLLVPGVEMTSYYGHANVLGRPDALRDFRVTTSGQADGVLGEARERGGFVSLNHPFCPSCPWELGFDVPYDAIEVWNGPWRALNERALAWWQAQLSQGRRVIALGGSDTHREDRFVKHGRPTASVWTESDTVQGVLAGIRQGRVVLQFNPDETCMALASGEYGIGDTIPRHAIGEQGAVPLTIDVCGARGDRVALWSDRGIEALWDIALPASAEAGEWETEAAQAGGWSVQREIAAILAFDASEDKEGCVPAIPAGAAAESGVAPRMAETENGRVRLHFQGSADRLFYRLEARRVVEGLDQSVVTCLTNPVYIGRAEDTGA</sequence>
<dbReference type="SMART" id="SM00481">
    <property type="entry name" value="POLIIIAc"/>
    <property type="match status" value="1"/>
</dbReference>
<gene>
    <name evidence="2" type="ORF">GT003_23305</name>
</gene>
<dbReference type="AlphaFoldDB" id="A0A7X4YT00"/>
<dbReference type="InterPro" id="IPR016195">
    <property type="entry name" value="Pol/histidinol_Pase-like"/>
</dbReference>
<dbReference type="GO" id="GO:0035312">
    <property type="term" value="F:5'-3' DNA exonuclease activity"/>
    <property type="evidence" value="ECO:0007669"/>
    <property type="project" value="TreeGrafter"/>
</dbReference>
<reference evidence="2 3" key="1">
    <citation type="submission" date="2020-01" db="EMBL/GenBank/DDBJ databases">
        <title>Paenibacillus soybeanensis sp. nov. isolated from the nodules of soybean (Glycine max(L.) Merr).</title>
        <authorList>
            <person name="Wang H."/>
        </authorList>
    </citation>
    <scope>NUCLEOTIDE SEQUENCE [LARGE SCALE GENOMIC DNA]</scope>
    <source>
        <strain evidence="2 3">DSM 23054</strain>
    </source>
</reference>
<dbReference type="SUPFAM" id="SSF89550">
    <property type="entry name" value="PHP domain-like"/>
    <property type="match status" value="1"/>
</dbReference>
<dbReference type="Proteomes" id="UP000558113">
    <property type="component" value="Unassembled WGS sequence"/>
</dbReference>
<proteinExistence type="predicted"/>
<evidence type="ECO:0000259" key="1">
    <source>
        <dbReference type="SMART" id="SM00481"/>
    </source>
</evidence>
<dbReference type="PANTHER" id="PTHR42924:SF3">
    <property type="entry name" value="POLYMERASE_HISTIDINOL PHOSPHATASE N-TERMINAL DOMAIN-CONTAINING PROTEIN"/>
    <property type="match status" value="1"/>
</dbReference>
<dbReference type="PANTHER" id="PTHR42924">
    <property type="entry name" value="EXONUCLEASE"/>
    <property type="match status" value="1"/>
</dbReference>
<dbReference type="CDD" id="cd07432">
    <property type="entry name" value="PHP_HisPPase"/>
    <property type="match status" value="1"/>
</dbReference>
<organism evidence="2 3">
    <name type="scientific">Paenibacillus sacheonensis</name>
    <dbReference type="NCBI Taxonomy" id="742054"/>
    <lineage>
        <taxon>Bacteria</taxon>
        <taxon>Bacillati</taxon>
        <taxon>Bacillota</taxon>
        <taxon>Bacilli</taxon>
        <taxon>Bacillales</taxon>
        <taxon>Paenibacillaceae</taxon>
        <taxon>Paenibacillus</taxon>
    </lineage>
</organism>
<accession>A0A7X4YT00</accession>
<dbReference type="InterPro" id="IPR003141">
    <property type="entry name" value="Pol/His_phosphatase_N"/>
</dbReference>
<dbReference type="OrthoDB" id="9804333at2"/>
<keyword evidence="3" id="KW-1185">Reference proteome</keyword>
<dbReference type="EMBL" id="JAAAMU010000015">
    <property type="protein sequence ID" value="NBC71935.1"/>
    <property type="molecule type" value="Genomic_DNA"/>
</dbReference>
<dbReference type="Gene3D" id="3.20.20.140">
    <property type="entry name" value="Metal-dependent hydrolases"/>
    <property type="match status" value="1"/>
</dbReference>
<dbReference type="GO" id="GO:0004534">
    <property type="term" value="F:5'-3' RNA exonuclease activity"/>
    <property type="evidence" value="ECO:0007669"/>
    <property type="project" value="TreeGrafter"/>
</dbReference>
<evidence type="ECO:0000313" key="2">
    <source>
        <dbReference type="EMBL" id="NBC71935.1"/>
    </source>
</evidence>
<evidence type="ECO:0000313" key="3">
    <source>
        <dbReference type="Proteomes" id="UP000558113"/>
    </source>
</evidence>
<protein>
    <submittedName>
        <fullName evidence="2">Phosphoesterase</fullName>
    </submittedName>
</protein>
<comment type="caution">
    <text evidence="2">The sequence shown here is derived from an EMBL/GenBank/DDBJ whole genome shotgun (WGS) entry which is preliminary data.</text>
</comment>
<name>A0A7X4YT00_9BACL</name>
<dbReference type="NCBIfam" id="NF038032">
    <property type="entry name" value="CehA_McbA_metalo"/>
    <property type="match status" value="1"/>
</dbReference>